<dbReference type="OrthoDB" id="3660025at2759"/>
<organism evidence="2 3">
    <name type="scientific">Dendryphion nanum</name>
    <dbReference type="NCBI Taxonomy" id="256645"/>
    <lineage>
        <taxon>Eukaryota</taxon>
        <taxon>Fungi</taxon>
        <taxon>Dikarya</taxon>
        <taxon>Ascomycota</taxon>
        <taxon>Pezizomycotina</taxon>
        <taxon>Dothideomycetes</taxon>
        <taxon>Pleosporomycetidae</taxon>
        <taxon>Pleosporales</taxon>
        <taxon>Torulaceae</taxon>
        <taxon>Dendryphion</taxon>
    </lineage>
</organism>
<dbReference type="AlphaFoldDB" id="A0A9P9DB27"/>
<gene>
    <name evidence="2" type="ORF">B0J11DRAFT_112962</name>
</gene>
<evidence type="ECO:0000256" key="1">
    <source>
        <dbReference type="SAM" id="SignalP"/>
    </source>
</evidence>
<accession>A0A9P9DB27</accession>
<keyword evidence="1" id="KW-0732">Signal</keyword>
<reference evidence="2" key="1">
    <citation type="journal article" date="2021" name="Nat. Commun.">
        <title>Genetic determinants of endophytism in the Arabidopsis root mycobiome.</title>
        <authorList>
            <person name="Mesny F."/>
            <person name="Miyauchi S."/>
            <person name="Thiergart T."/>
            <person name="Pickel B."/>
            <person name="Atanasova L."/>
            <person name="Karlsson M."/>
            <person name="Huettel B."/>
            <person name="Barry K.W."/>
            <person name="Haridas S."/>
            <person name="Chen C."/>
            <person name="Bauer D."/>
            <person name="Andreopoulos W."/>
            <person name="Pangilinan J."/>
            <person name="LaButti K."/>
            <person name="Riley R."/>
            <person name="Lipzen A."/>
            <person name="Clum A."/>
            <person name="Drula E."/>
            <person name="Henrissat B."/>
            <person name="Kohler A."/>
            <person name="Grigoriev I.V."/>
            <person name="Martin F.M."/>
            <person name="Hacquard S."/>
        </authorList>
    </citation>
    <scope>NUCLEOTIDE SEQUENCE</scope>
    <source>
        <strain evidence="2">MPI-CAGE-CH-0243</strain>
    </source>
</reference>
<proteinExistence type="predicted"/>
<protein>
    <submittedName>
        <fullName evidence="2">Uncharacterized protein</fullName>
    </submittedName>
</protein>
<evidence type="ECO:0000313" key="2">
    <source>
        <dbReference type="EMBL" id="KAH7115883.1"/>
    </source>
</evidence>
<dbReference type="EMBL" id="JAGMWT010000015">
    <property type="protein sequence ID" value="KAH7115883.1"/>
    <property type="molecule type" value="Genomic_DNA"/>
</dbReference>
<feature type="signal peptide" evidence="1">
    <location>
        <begin position="1"/>
        <end position="20"/>
    </location>
</feature>
<name>A0A9P9DB27_9PLEO</name>
<evidence type="ECO:0000313" key="3">
    <source>
        <dbReference type="Proteomes" id="UP000700596"/>
    </source>
</evidence>
<feature type="chain" id="PRO_5040514633" evidence="1">
    <location>
        <begin position="21"/>
        <end position="109"/>
    </location>
</feature>
<sequence length="109" mass="11735">MHFTTPLLSILAIATPLASAVGINSFNEIACGGFQEHYNLNPGAKGNLASTRRSFSITNAQAGCHMKLYTGLNQAPNDGSALSFTTESEGACFWFTDGRQFRSFGFYCP</sequence>
<comment type="caution">
    <text evidence="2">The sequence shown here is derived from an EMBL/GenBank/DDBJ whole genome shotgun (WGS) entry which is preliminary data.</text>
</comment>
<dbReference type="Proteomes" id="UP000700596">
    <property type="component" value="Unassembled WGS sequence"/>
</dbReference>
<keyword evidence="3" id="KW-1185">Reference proteome</keyword>